<keyword evidence="3 5" id="KW-1133">Transmembrane helix</keyword>
<name>A0ABT7S2C2_9CELL</name>
<evidence type="ECO:0000256" key="3">
    <source>
        <dbReference type="ARBA" id="ARBA00022989"/>
    </source>
</evidence>
<evidence type="ECO:0000256" key="2">
    <source>
        <dbReference type="ARBA" id="ARBA00022692"/>
    </source>
</evidence>
<keyword evidence="4 5" id="KW-0472">Membrane</keyword>
<keyword evidence="2 5" id="KW-0812">Transmembrane</keyword>
<accession>A0ABT7S2C2</accession>
<dbReference type="Pfam" id="PF13515">
    <property type="entry name" value="FUSC_2"/>
    <property type="match status" value="1"/>
</dbReference>
<evidence type="ECO:0000256" key="1">
    <source>
        <dbReference type="ARBA" id="ARBA00004141"/>
    </source>
</evidence>
<feature type="domain" description="Integral membrane bound transporter" evidence="6">
    <location>
        <begin position="47"/>
        <end position="168"/>
    </location>
</feature>
<dbReference type="EMBL" id="JAUCGR010000001">
    <property type="protein sequence ID" value="MDM7829769.1"/>
    <property type="molecule type" value="Genomic_DNA"/>
</dbReference>
<keyword evidence="8" id="KW-1185">Reference proteome</keyword>
<evidence type="ECO:0000313" key="8">
    <source>
        <dbReference type="Proteomes" id="UP001321453"/>
    </source>
</evidence>
<organism evidence="7 8">
    <name type="scientific">Cellulomonas edaphi</name>
    <dbReference type="NCBI Taxonomy" id="3053468"/>
    <lineage>
        <taxon>Bacteria</taxon>
        <taxon>Bacillati</taxon>
        <taxon>Actinomycetota</taxon>
        <taxon>Actinomycetes</taxon>
        <taxon>Micrococcales</taxon>
        <taxon>Cellulomonadaceae</taxon>
        <taxon>Cellulomonas</taxon>
    </lineage>
</organism>
<reference evidence="7 8" key="1">
    <citation type="submission" date="2023-06" db="EMBL/GenBank/DDBJ databases">
        <title>Cellulomonas sp. MW9 Whole genome sequence.</title>
        <authorList>
            <person name="Park S."/>
        </authorList>
    </citation>
    <scope>NUCLEOTIDE SEQUENCE [LARGE SCALE GENOMIC DNA]</scope>
    <source>
        <strain evidence="7 8">MW9</strain>
    </source>
</reference>
<feature type="transmembrane region" description="Helical" evidence="5">
    <location>
        <begin position="130"/>
        <end position="148"/>
    </location>
</feature>
<feature type="transmembrane region" description="Helical" evidence="5">
    <location>
        <begin position="32"/>
        <end position="51"/>
    </location>
</feature>
<evidence type="ECO:0000259" key="6">
    <source>
        <dbReference type="Pfam" id="PF13515"/>
    </source>
</evidence>
<sequence>MAGAEGASRLTGRDVRVLGEARVRQGLARMRAAWFPILQAAVAGGIAYAIAHYWVGHPIPFFAPVCAWIALGFSMDRSVRKVAELAVGVAIGVGLGDVVAHLIGHGVWQISLVLFVSAMLARFIDRGVMLTTQAGVQAIVIVALPAASGGPFGRWIDAAIGGVMALAVALLTPSDPRRHPRMLAQRGLEELSGVLHLFARGIVAGDVGDVEDALVRARATQPVLDEWRTIAANARDLARVAPASRRYRDELTASVDASVLTTRAMNNARVLLRRTLALLEADVPHDLRGVGSRVDTTARAVDELAVALGTGRGLERARASLTAAAHALDPFVVEPDDWQVQSLVLLQRSLLVDVLEAAGVPPRAAREALPEI</sequence>
<dbReference type="InterPro" id="IPR049453">
    <property type="entry name" value="Memb_transporter_dom"/>
</dbReference>
<evidence type="ECO:0000256" key="4">
    <source>
        <dbReference type="ARBA" id="ARBA00023136"/>
    </source>
</evidence>
<evidence type="ECO:0000256" key="5">
    <source>
        <dbReference type="SAM" id="Phobius"/>
    </source>
</evidence>
<protein>
    <submittedName>
        <fullName evidence="7">FUSC family protein</fullName>
    </submittedName>
</protein>
<comment type="subcellular location">
    <subcellularLocation>
        <location evidence="1">Membrane</location>
        <topology evidence="1">Multi-pass membrane protein</topology>
    </subcellularLocation>
</comment>
<dbReference type="RefSeq" id="WP_289444156.1">
    <property type="nucleotide sequence ID" value="NZ_JAUCGR010000001.1"/>
</dbReference>
<evidence type="ECO:0000313" key="7">
    <source>
        <dbReference type="EMBL" id="MDM7829769.1"/>
    </source>
</evidence>
<dbReference type="Proteomes" id="UP001321453">
    <property type="component" value="Unassembled WGS sequence"/>
</dbReference>
<gene>
    <name evidence="7" type="ORF">QRT05_00340</name>
</gene>
<comment type="caution">
    <text evidence="7">The sequence shown here is derived from an EMBL/GenBank/DDBJ whole genome shotgun (WGS) entry which is preliminary data.</text>
</comment>
<feature type="transmembrane region" description="Helical" evidence="5">
    <location>
        <begin position="106"/>
        <end position="123"/>
    </location>
</feature>
<proteinExistence type="predicted"/>